<dbReference type="EMBL" id="CACVAP010000101">
    <property type="protein sequence ID" value="CAA6822095.1"/>
    <property type="molecule type" value="Genomic_DNA"/>
</dbReference>
<dbReference type="AlphaFoldDB" id="A0A6S6TRZ9"/>
<protein>
    <submittedName>
        <fullName evidence="1">Uncharacterized protein</fullName>
    </submittedName>
</protein>
<name>A0A6S6TRZ9_9BACT</name>
<proteinExistence type="predicted"/>
<evidence type="ECO:0000313" key="1">
    <source>
        <dbReference type="EMBL" id="CAA6822095.1"/>
    </source>
</evidence>
<reference evidence="1" key="1">
    <citation type="submission" date="2020-01" db="EMBL/GenBank/DDBJ databases">
        <authorList>
            <person name="Meier V. D."/>
            <person name="Meier V D."/>
        </authorList>
    </citation>
    <scope>NUCLEOTIDE SEQUENCE</scope>
    <source>
        <strain evidence="1">HLG_WM_MAG_06</strain>
    </source>
</reference>
<organism evidence="1">
    <name type="scientific">uncultured Sulfurovum sp</name>
    <dbReference type="NCBI Taxonomy" id="269237"/>
    <lineage>
        <taxon>Bacteria</taxon>
        <taxon>Pseudomonadati</taxon>
        <taxon>Campylobacterota</taxon>
        <taxon>Epsilonproteobacteria</taxon>
        <taxon>Campylobacterales</taxon>
        <taxon>Sulfurovaceae</taxon>
        <taxon>Sulfurovum</taxon>
        <taxon>environmental samples</taxon>
    </lineage>
</organism>
<sequence length="99" mass="11590">MIISTPFTLGGYCYLVDCTMSVTTNTATLAMNIEMEFIEIAKERKELVENYEEYWEALKKSNELEEKIIKSKSLIYLTLKELKTIKEQILIERLSKDEI</sequence>
<gene>
    <name evidence="1" type="ORF">HELGO_WM26356</name>
</gene>
<accession>A0A6S6TRZ9</accession>